<name>A0A8J4EVP5_9CHLO</name>
<keyword evidence="1" id="KW-0175">Coiled coil</keyword>
<feature type="compositionally biased region" description="Low complexity" evidence="2">
    <location>
        <begin position="511"/>
        <end position="524"/>
    </location>
</feature>
<evidence type="ECO:0000256" key="1">
    <source>
        <dbReference type="SAM" id="Coils"/>
    </source>
</evidence>
<evidence type="ECO:0000313" key="4">
    <source>
        <dbReference type="Proteomes" id="UP000747399"/>
    </source>
</evidence>
<feature type="region of interest" description="Disordered" evidence="2">
    <location>
        <begin position="432"/>
        <end position="602"/>
    </location>
</feature>
<feature type="compositionally biased region" description="Pro residues" evidence="2">
    <location>
        <begin position="292"/>
        <end position="308"/>
    </location>
</feature>
<comment type="caution">
    <text evidence="3">The sequence shown here is derived from an EMBL/GenBank/DDBJ whole genome shotgun (WGS) entry which is preliminary data.</text>
</comment>
<evidence type="ECO:0000256" key="2">
    <source>
        <dbReference type="SAM" id="MobiDB-lite"/>
    </source>
</evidence>
<feature type="region of interest" description="Disordered" evidence="2">
    <location>
        <begin position="277"/>
        <end position="314"/>
    </location>
</feature>
<feature type="compositionally biased region" description="Low complexity" evidence="2">
    <location>
        <begin position="439"/>
        <end position="455"/>
    </location>
</feature>
<reference evidence="3" key="1">
    <citation type="journal article" date="2021" name="Proc. Natl. Acad. Sci. U.S.A.">
        <title>Three genomes in the algal genus Volvox reveal the fate of a haploid sex-determining region after a transition to homothallism.</title>
        <authorList>
            <person name="Yamamoto K."/>
            <person name="Hamaji T."/>
            <person name="Kawai-Toyooka H."/>
            <person name="Matsuzaki R."/>
            <person name="Takahashi F."/>
            <person name="Nishimura Y."/>
            <person name="Kawachi M."/>
            <person name="Noguchi H."/>
            <person name="Minakuchi Y."/>
            <person name="Umen J.G."/>
            <person name="Toyoda A."/>
            <person name="Nozaki H."/>
        </authorList>
    </citation>
    <scope>NUCLEOTIDE SEQUENCE</scope>
    <source>
        <strain evidence="3">NIES-3780</strain>
    </source>
</reference>
<feature type="region of interest" description="Disordered" evidence="2">
    <location>
        <begin position="834"/>
        <end position="868"/>
    </location>
</feature>
<dbReference type="AlphaFoldDB" id="A0A8J4EVP5"/>
<gene>
    <name evidence="3" type="ORF">Vafri_2785</name>
</gene>
<accession>A0A8J4EVP5</accession>
<feature type="region of interest" description="Disordered" evidence="2">
    <location>
        <begin position="1052"/>
        <end position="1085"/>
    </location>
</feature>
<organism evidence="3 4">
    <name type="scientific">Volvox africanus</name>
    <dbReference type="NCBI Taxonomy" id="51714"/>
    <lineage>
        <taxon>Eukaryota</taxon>
        <taxon>Viridiplantae</taxon>
        <taxon>Chlorophyta</taxon>
        <taxon>core chlorophytes</taxon>
        <taxon>Chlorophyceae</taxon>
        <taxon>CS clade</taxon>
        <taxon>Chlamydomonadales</taxon>
        <taxon>Volvocaceae</taxon>
        <taxon>Volvox</taxon>
    </lineage>
</organism>
<feature type="compositionally biased region" description="Polar residues" evidence="2">
    <location>
        <begin position="468"/>
        <end position="479"/>
    </location>
</feature>
<sequence>MATDTNFDWCSFFALFWNDKGFKCKINIPDTVLFRYGQLSAWWATNKEGYIQRHASHNTTMEAIRRRFIQVAECDEANYSKYVAIIRAADGQPQLLRLQAFNQLTELLSDKLEAGNTVSSPEVDSLQVLQAFVQPHNDLRYVTTYVAAGANNITCHTFQRKYSRRYVAQGASLPPGAADAFANDLSFAYGASAAALDETPDPITGQGAVDATLKMEFRKLTSHLVKYIEKAHRLTLSGIVVEWIRDACGKIYLQSVLRTEWATNAYGNGGGSLSAANLTGEPLDLEDGGVAPPSPRSPRLPLPSPPPFGDVGDEGPPVAWAVAPGPSGGVASSMATNPNGSPIYAPPPSGSSLAMTLPQPNRTLMLVPPSRPSSAYPGGGGGGASAPVTEFIRPAGVPGVGAGSTMSSLAAFPGGGRAAGLSVSVTNTWPSHQHEAQLGSGAVTARSTTGTTSGALQPLGPGGGRPMSSATYHTQHSVSASGQMAGGGAATGGRIQSARSALGGSSVMAERGSSSRPARPGSSPVAFGRNSNTSPLRSAALVPAPTPGIIPNTGLVPDRAGSPPGGVGSSGASTNRTGSPARSRPGTGTTPGGSAGTGHVNAGARGAPLMMQQLTRDLEAARDQLLAQNQLAEASAAKVRQLEREKELLVAAFDQRVAELQSSLLVARQDLGSARHEAEEQRKRATEAETRITELELKAHALQSTLDGERGTVMTALKECHERDVTVKQRAEQLEAEVQRLTERLKEETTAVSALKRQLLQFSDIAERYATTLREGEMEPGMQEVLDRVQKLFVGQTNPFGESYAVQKVLNHYHGDLRAVFLYYAQIPANQLPPFKTRSPSRSRSPTSFLPSTFPQSPATPPTSAPQLENNFAAYWPPSMAFQQWMLFCKETETSDPRSNSRVSTVTQPHKMLHPRDCEAVFRAYGKLDPNAINTAAPVLTYEGFLSAIIDVSFRVKRFDNPYLSEAVREYILSYVSRASKMSPTGLRRGQVRDALEGTKEGPPPSPGGPHLAPTKSMTRSGTASKKKTAIISSSVQEYPIVRTMTGLIRTTTGTSAGGSLAASRPSSALSRKGSMHHTPMEQDLALEYSASTSRVMTS</sequence>
<feature type="region of interest" description="Disordered" evidence="2">
    <location>
        <begin position="996"/>
        <end position="1029"/>
    </location>
</feature>
<keyword evidence="4" id="KW-1185">Reference proteome</keyword>
<dbReference type="Proteomes" id="UP000747399">
    <property type="component" value="Unassembled WGS sequence"/>
</dbReference>
<feature type="compositionally biased region" description="Low complexity" evidence="2">
    <location>
        <begin position="1052"/>
        <end position="1072"/>
    </location>
</feature>
<feature type="compositionally biased region" description="Low complexity" evidence="2">
    <location>
        <begin position="834"/>
        <end position="857"/>
    </location>
</feature>
<feature type="coiled-coil region" evidence="1">
    <location>
        <begin position="611"/>
        <end position="758"/>
    </location>
</feature>
<proteinExistence type="predicted"/>
<evidence type="ECO:0000313" key="3">
    <source>
        <dbReference type="EMBL" id="GIL45583.1"/>
    </source>
</evidence>
<protein>
    <submittedName>
        <fullName evidence="3">Uncharacterized protein</fullName>
    </submittedName>
</protein>
<dbReference type="EMBL" id="BNCO01000003">
    <property type="protein sequence ID" value="GIL45583.1"/>
    <property type="molecule type" value="Genomic_DNA"/>
</dbReference>